<organism evidence="1 2">
    <name type="scientific">Ascobolus immersus RN42</name>
    <dbReference type="NCBI Taxonomy" id="1160509"/>
    <lineage>
        <taxon>Eukaryota</taxon>
        <taxon>Fungi</taxon>
        <taxon>Dikarya</taxon>
        <taxon>Ascomycota</taxon>
        <taxon>Pezizomycotina</taxon>
        <taxon>Pezizomycetes</taxon>
        <taxon>Pezizales</taxon>
        <taxon>Ascobolaceae</taxon>
        <taxon>Ascobolus</taxon>
    </lineage>
</organism>
<proteinExistence type="predicted"/>
<reference evidence="1 2" key="1">
    <citation type="journal article" date="2018" name="Nat. Ecol. Evol.">
        <title>Pezizomycetes genomes reveal the molecular basis of ectomycorrhizal truffle lifestyle.</title>
        <authorList>
            <person name="Murat C."/>
            <person name="Payen T."/>
            <person name="Noel B."/>
            <person name="Kuo A."/>
            <person name="Morin E."/>
            <person name="Chen J."/>
            <person name="Kohler A."/>
            <person name="Krizsan K."/>
            <person name="Balestrini R."/>
            <person name="Da Silva C."/>
            <person name="Montanini B."/>
            <person name="Hainaut M."/>
            <person name="Levati E."/>
            <person name="Barry K.W."/>
            <person name="Belfiori B."/>
            <person name="Cichocki N."/>
            <person name="Clum A."/>
            <person name="Dockter R.B."/>
            <person name="Fauchery L."/>
            <person name="Guy J."/>
            <person name="Iotti M."/>
            <person name="Le Tacon F."/>
            <person name="Lindquist E.A."/>
            <person name="Lipzen A."/>
            <person name="Malagnac F."/>
            <person name="Mello A."/>
            <person name="Molinier V."/>
            <person name="Miyauchi S."/>
            <person name="Poulain J."/>
            <person name="Riccioni C."/>
            <person name="Rubini A."/>
            <person name="Sitrit Y."/>
            <person name="Splivallo R."/>
            <person name="Traeger S."/>
            <person name="Wang M."/>
            <person name="Zifcakova L."/>
            <person name="Wipf D."/>
            <person name="Zambonelli A."/>
            <person name="Paolocci F."/>
            <person name="Nowrousian M."/>
            <person name="Ottonello S."/>
            <person name="Baldrian P."/>
            <person name="Spatafora J.W."/>
            <person name="Henrissat B."/>
            <person name="Nagy L.G."/>
            <person name="Aury J.M."/>
            <person name="Wincker P."/>
            <person name="Grigoriev I.V."/>
            <person name="Bonfante P."/>
            <person name="Martin F.M."/>
        </authorList>
    </citation>
    <scope>NUCLEOTIDE SEQUENCE [LARGE SCALE GENOMIC DNA]</scope>
    <source>
        <strain evidence="1 2">RN42</strain>
    </source>
</reference>
<gene>
    <name evidence="1" type="ORF">BJ508DRAFT_113954</name>
</gene>
<sequence>MQLVVLRSRSILSLHFWVKNGVGCIFFVNLVLGSTFFSVCNESELISCQWTGPHVMNVIPKDLVTVLDFQRLRRSSFWIEMPEPFCKGLSVVSTAWPVMSIMYATSTQI</sequence>
<evidence type="ECO:0000313" key="1">
    <source>
        <dbReference type="EMBL" id="RPA81380.1"/>
    </source>
</evidence>
<dbReference type="Proteomes" id="UP000275078">
    <property type="component" value="Unassembled WGS sequence"/>
</dbReference>
<protein>
    <submittedName>
        <fullName evidence="1">Uncharacterized protein</fullName>
    </submittedName>
</protein>
<name>A0A3N4IB57_ASCIM</name>
<accession>A0A3N4IB57</accession>
<dbReference type="EMBL" id="ML119680">
    <property type="protein sequence ID" value="RPA81380.1"/>
    <property type="molecule type" value="Genomic_DNA"/>
</dbReference>
<keyword evidence="2" id="KW-1185">Reference proteome</keyword>
<dbReference type="AlphaFoldDB" id="A0A3N4IB57"/>
<evidence type="ECO:0000313" key="2">
    <source>
        <dbReference type="Proteomes" id="UP000275078"/>
    </source>
</evidence>